<dbReference type="InterPro" id="IPR021074">
    <property type="entry name" value="Formate_DH_dsu"/>
</dbReference>
<dbReference type="AlphaFoldDB" id="A0A3N1MLU0"/>
<organism evidence="1 2">
    <name type="scientific">Stella humosa</name>
    <dbReference type="NCBI Taxonomy" id="94"/>
    <lineage>
        <taxon>Bacteria</taxon>
        <taxon>Pseudomonadati</taxon>
        <taxon>Pseudomonadota</taxon>
        <taxon>Alphaproteobacteria</taxon>
        <taxon>Rhodospirillales</taxon>
        <taxon>Stellaceae</taxon>
        <taxon>Stella</taxon>
    </lineage>
</organism>
<accession>A0A3N1MLU0</accession>
<evidence type="ECO:0000313" key="1">
    <source>
        <dbReference type="EMBL" id="ROQ03340.1"/>
    </source>
</evidence>
<dbReference type="RefSeq" id="WP_123687668.1">
    <property type="nucleotide sequence ID" value="NZ_AP019700.1"/>
</dbReference>
<sequence length="76" mass="8252">MSHDTIVRMANQIARFFASRAEPEAIAGTWDHIAKFWDPRMRTALLAHLAAGGEGLTPIARAAAERLRQKATAPAA</sequence>
<gene>
    <name evidence="1" type="ORF">EDC65_0022</name>
</gene>
<name>A0A3N1MLU0_9PROT</name>
<protein>
    <submittedName>
        <fullName evidence="1">Formate dehydrogenase delta subunit</fullName>
    </submittedName>
</protein>
<reference evidence="1 2" key="1">
    <citation type="submission" date="2018-11" db="EMBL/GenBank/DDBJ databases">
        <title>Genomic Encyclopedia of Type Strains, Phase IV (KMG-IV): sequencing the most valuable type-strain genomes for metagenomic binning, comparative biology and taxonomic classification.</title>
        <authorList>
            <person name="Goeker M."/>
        </authorList>
    </citation>
    <scope>NUCLEOTIDE SEQUENCE [LARGE SCALE GENOMIC DNA]</scope>
    <source>
        <strain evidence="1 2">DSM 5900</strain>
    </source>
</reference>
<evidence type="ECO:0000313" key="2">
    <source>
        <dbReference type="Proteomes" id="UP000278222"/>
    </source>
</evidence>
<dbReference type="OrthoDB" id="7409377at2"/>
<dbReference type="Proteomes" id="UP000278222">
    <property type="component" value="Unassembled WGS sequence"/>
</dbReference>
<keyword evidence="2" id="KW-1185">Reference proteome</keyword>
<comment type="caution">
    <text evidence="1">The sequence shown here is derived from an EMBL/GenBank/DDBJ whole genome shotgun (WGS) entry which is preliminary data.</text>
</comment>
<dbReference type="Pfam" id="PF11390">
    <property type="entry name" value="FdsD"/>
    <property type="match status" value="1"/>
</dbReference>
<dbReference type="EMBL" id="RJKX01000001">
    <property type="protein sequence ID" value="ROQ03340.1"/>
    <property type="molecule type" value="Genomic_DNA"/>
</dbReference>
<proteinExistence type="predicted"/>